<feature type="region of interest" description="Disordered" evidence="1">
    <location>
        <begin position="245"/>
        <end position="282"/>
    </location>
</feature>
<dbReference type="AlphaFoldDB" id="A0A836HNY3"/>
<dbReference type="GeneID" id="92363449"/>
<evidence type="ECO:0000256" key="2">
    <source>
        <dbReference type="SAM" id="SignalP"/>
    </source>
</evidence>
<dbReference type="EMBL" id="JAFHLR010000012">
    <property type="protein sequence ID" value="KAG5484863.1"/>
    <property type="molecule type" value="Genomic_DNA"/>
</dbReference>
<comment type="caution">
    <text evidence="3">The sequence shown here is derived from an EMBL/GenBank/DDBJ whole genome shotgun (WGS) entry which is preliminary data.</text>
</comment>
<name>A0A836HNY3_9TRYP</name>
<protein>
    <submittedName>
        <fullName evidence="3">Uncharacterized protein</fullName>
    </submittedName>
</protein>
<feature type="region of interest" description="Disordered" evidence="1">
    <location>
        <begin position="390"/>
        <end position="423"/>
    </location>
</feature>
<organism evidence="3 4">
    <name type="scientific">Leishmania orientalis</name>
    <dbReference type="NCBI Taxonomy" id="2249476"/>
    <lineage>
        <taxon>Eukaryota</taxon>
        <taxon>Discoba</taxon>
        <taxon>Euglenozoa</taxon>
        <taxon>Kinetoplastea</taxon>
        <taxon>Metakinetoplastina</taxon>
        <taxon>Trypanosomatida</taxon>
        <taxon>Trypanosomatidae</taxon>
        <taxon>Leishmaniinae</taxon>
        <taxon>Leishmania</taxon>
    </lineage>
</organism>
<reference evidence="4" key="1">
    <citation type="journal article" date="2021" name="Microbiol. Resour. Announc.">
        <title>LGAAP: Leishmaniinae Genome Assembly and Annotation Pipeline.</title>
        <authorList>
            <person name="Almutairi H."/>
            <person name="Urbaniak M.D."/>
            <person name="Bates M.D."/>
            <person name="Jariyapan N."/>
            <person name="Kwakye-Nuako G."/>
            <person name="Thomaz-Soccol V."/>
            <person name="Al-Salem W.S."/>
            <person name="Dillon R.J."/>
            <person name="Bates P.A."/>
            <person name="Gatherer D."/>
        </authorList>
    </citation>
    <scope>NUCLEOTIDE SEQUENCE [LARGE SCALE GENOMIC DNA]</scope>
</reference>
<keyword evidence="4" id="KW-1185">Reference proteome</keyword>
<dbReference type="Proteomes" id="UP000674143">
    <property type="component" value="Unassembled WGS sequence"/>
</dbReference>
<evidence type="ECO:0000313" key="3">
    <source>
        <dbReference type="EMBL" id="KAG5484863.1"/>
    </source>
</evidence>
<proteinExistence type="predicted"/>
<feature type="compositionally biased region" description="Low complexity" evidence="1">
    <location>
        <begin position="18"/>
        <end position="34"/>
    </location>
</feature>
<dbReference type="KEGG" id="loi:92363449"/>
<evidence type="ECO:0000313" key="4">
    <source>
        <dbReference type="Proteomes" id="UP000674143"/>
    </source>
</evidence>
<reference evidence="4" key="2">
    <citation type="journal article" date="2021" name="Sci. Data">
        <title>Chromosome-scale genome sequencing, assembly and annotation of six genomes from subfamily Leishmaniinae.</title>
        <authorList>
            <person name="Almutairi H."/>
            <person name="Urbaniak M.D."/>
            <person name="Bates M.D."/>
            <person name="Jariyapan N."/>
            <person name="Kwakye-Nuako G."/>
            <person name="Thomaz Soccol V."/>
            <person name="Al-Salem W.S."/>
            <person name="Dillon R.J."/>
            <person name="Bates P.A."/>
            <person name="Gatherer D."/>
        </authorList>
    </citation>
    <scope>NUCLEOTIDE SEQUENCE [LARGE SCALE GENOMIC DNA]</scope>
</reference>
<evidence type="ECO:0000256" key="1">
    <source>
        <dbReference type="SAM" id="MobiDB-lite"/>
    </source>
</evidence>
<keyword evidence="2" id="KW-0732">Signal</keyword>
<accession>A0A836HNY3</accession>
<feature type="chain" id="PRO_5033004034" evidence="2">
    <location>
        <begin position="17"/>
        <end position="495"/>
    </location>
</feature>
<dbReference type="RefSeq" id="XP_067064975.1">
    <property type="nucleotide sequence ID" value="XM_067209515.1"/>
</dbReference>
<gene>
    <name evidence="3" type="ORF">LSCM4_07635</name>
</gene>
<feature type="region of interest" description="Disordered" evidence="1">
    <location>
        <begin position="17"/>
        <end position="40"/>
    </location>
</feature>
<sequence>MFAALSWLLDLDQGHAASSSSTSSTNSCSDSSDSVAGPEEAQPATCTAFARAGGGLMAELHIASATAAAALSGSASEAAASPPGAVYFSPRRLEESFADLEARKATLFATSPCRESPEDGGLVLKSRVGRGGTPAWSASPSPPKIVPLWSLRSYANDAVSFSPIPSPAPAPETATVATSPSASHEDERLLLVSEGVILSASLSSPSSGARFAPVERVEIAKNGSSSSTTDARAAMPTRLTRILDWDKEVHSRRQASPPPGLGASQGEHAARDSTLAHERGGQIADVELEEARFVQRAMKAAWMASRPSHTPLREPRASAVARVDPSNPFLDTAIGGCDGAVPGYSIEYMQPPPRAWGAVRLAGAWGDGVTATPSGAHDSMEDALRRRSTELLPDSAPATAHRNSNARGGDDRPHPLPPTSASAGATLTEFSFAEGMRGTPAEGDADVVHLANGLVTVVLMDADDPHPQAGQSSPPLTHPLAMQVVTAPPWAAQPR</sequence>
<feature type="signal peptide" evidence="2">
    <location>
        <begin position="1"/>
        <end position="16"/>
    </location>
</feature>
<feature type="compositionally biased region" description="Basic and acidic residues" evidence="1">
    <location>
        <begin position="268"/>
        <end position="280"/>
    </location>
</feature>